<keyword evidence="6" id="KW-0175">Coiled coil</keyword>
<sequence>MASTIGLLAEKHFLCSLCEHIFTNPVTTPCGHSFCKVCLRQYCTQAGVERCPSCKKVFGLRHRLSVNRILADVTENYRVTRQAAKQEGRHSNQKTEKTAEELEQMIQKRLLKVDQLKNSLKLLKSSCQREVKESHRVFTELVTSIEQSHTLVVAAVEEKERQAEKRVSRLVRELEREIRELRQGDANQEDQQTEMKRWSSRITLEATELRDWSRVSVETDPCVGVTRRAVLDLVDRVLMEANRLSKSGGCQTWVNTSRYEIKYARNTVLLYKYKCWCFMYFPFFLFSAELKRLQKYSVDVTLNPQTAHAYLILSEDKKQVRHGDKRQDVLESPRRFDRVANVLAKESFLSGRHYWEVDVGSKTEWDMGVVRHSVNRKGKFTVCPANGFWTVSLRNGNQYIANTSPPTPLALRQRPKRIAVYVDYEEGRTSFLCVDSGAHIHTFMDAFTDRLHPFFGPGRPHGGKNTAFLTVTSSCCSI</sequence>
<name>A0A8M1KGH7_CLUHA</name>
<accession>A0A8M1KGH7</accession>
<keyword evidence="2" id="KW-0479">Metal-binding</keyword>
<dbReference type="CDD" id="cd13733">
    <property type="entry name" value="SPRY_PRY_C-I_1"/>
    <property type="match status" value="1"/>
</dbReference>
<dbReference type="InterPro" id="IPR003877">
    <property type="entry name" value="SPRY_dom"/>
</dbReference>
<protein>
    <submittedName>
        <fullName evidence="10">Bloodthirsty-related gene family, member 2 isoform X1</fullName>
    </submittedName>
</protein>
<keyword evidence="3 5" id="KW-0863">Zinc-finger</keyword>
<evidence type="ECO:0000313" key="9">
    <source>
        <dbReference type="Proteomes" id="UP000515152"/>
    </source>
</evidence>
<dbReference type="KEGG" id="char:122130869"/>
<dbReference type="InterPro" id="IPR018957">
    <property type="entry name" value="Znf_C3HC4_RING-type"/>
</dbReference>
<evidence type="ECO:0000259" key="7">
    <source>
        <dbReference type="PROSITE" id="PS50089"/>
    </source>
</evidence>
<evidence type="ECO:0000313" key="10">
    <source>
        <dbReference type="RefSeq" id="XP_042561625.1"/>
    </source>
</evidence>
<dbReference type="CTD" id="562439"/>
<evidence type="ECO:0000256" key="4">
    <source>
        <dbReference type="ARBA" id="ARBA00022833"/>
    </source>
</evidence>
<dbReference type="InterPro" id="IPR001841">
    <property type="entry name" value="Znf_RING"/>
</dbReference>
<dbReference type="RefSeq" id="XP_042561625.1">
    <property type="nucleotide sequence ID" value="XM_042705691.1"/>
</dbReference>
<dbReference type="SMART" id="SM00184">
    <property type="entry name" value="RING"/>
    <property type="match status" value="1"/>
</dbReference>
<dbReference type="Proteomes" id="UP000515152">
    <property type="component" value="Unplaced"/>
</dbReference>
<dbReference type="FunFam" id="2.60.120.920:FF:000004">
    <property type="entry name" value="Butyrophilin subfamily 1 member A1"/>
    <property type="match status" value="1"/>
</dbReference>
<proteinExistence type="inferred from homology"/>
<evidence type="ECO:0000256" key="1">
    <source>
        <dbReference type="ARBA" id="ARBA00008518"/>
    </source>
</evidence>
<dbReference type="InterPro" id="IPR001870">
    <property type="entry name" value="B30.2/SPRY"/>
</dbReference>
<dbReference type="GeneID" id="122130869"/>
<dbReference type="GO" id="GO:0008270">
    <property type="term" value="F:zinc ion binding"/>
    <property type="evidence" value="ECO:0007669"/>
    <property type="project" value="UniProtKB-KW"/>
</dbReference>
<evidence type="ECO:0000259" key="8">
    <source>
        <dbReference type="PROSITE" id="PS50188"/>
    </source>
</evidence>
<dbReference type="Pfam" id="PF00622">
    <property type="entry name" value="SPRY"/>
    <property type="match status" value="1"/>
</dbReference>
<feature type="domain" description="RING-type" evidence="7">
    <location>
        <begin position="15"/>
        <end position="55"/>
    </location>
</feature>
<evidence type="ECO:0000256" key="6">
    <source>
        <dbReference type="SAM" id="Coils"/>
    </source>
</evidence>
<dbReference type="PANTHER" id="PTHR24103">
    <property type="entry name" value="E3 UBIQUITIN-PROTEIN LIGASE TRIM"/>
    <property type="match status" value="1"/>
</dbReference>
<gene>
    <name evidence="10" type="primary">btr02</name>
</gene>
<organism evidence="9 10">
    <name type="scientific">Clupea harengus</name>
    <name type="common">Atlantic herring</name>
    <dbReference type="NCBI Taxonomy" id="7950"/>
    <lineage>
        <taxon>Eukaryota</taxon>
        <taxon>Metazoa</taxon>
        <taxon>Chordata</taxon>
        <taxon>Craniata</taxon>
        <taxon>Vertebrata</taxon>
        <taxon>Euteleostomi</taxon>
        <taxon>Actinopterygii</taxon>
        <taxon>Neopterygii</taxon>
        <taxon>Teleostei</taxon>
        <taxon>Clupei</taxon>
        <taxon>Clupeiformes</taxon>
        <taxon>Clupeoidei</taxon>
        <taxon>Clupeidae</taxon>
        <taxon>Clupea</taxon>
    </lineage>
</organism>
<dbReference type="InterPro" id="IPR017907">
    <property type="entry name" value="Znf_RING_CS"/>
</dbReference>
<feature type="domain" description="B30.2/SPRY" evidence="8">
    <location>
        <begin position="280"/>
        <end position="473"/>
    </location>
</feature>
<feature type="coiled-coil region" evidence="6">
    <location>
        <begin position="85"/>
        <end position="191"/>
    </location>
</feature>
<reference evidence="10" key="1">
    <citation type="submission" date="2025-08" db="UniProtKB">
        <authorList>
            <consortium name="RefSeq"/>
        </authorList>
    </citation>
    <scope>IDENTIFICATION</scope>
</reference>
<dbReference type="SMART" id="SM00589">
    <property type="entry name" value="PRY"/>
    <property type="match status" value="1"/>
</dbReference>
<evidence type="ECO:0000256" key="3">
    <source>
        <dbReference type="ARBA" id="ARBA00022771"/>
    </source>
</evidence>
<dbReference type="PROSITE" id="PS00518">
    <property type="entry name" value="ZF_RING_1"/>
    <property type="match status" value="1"/>
</dbReference>
<dbReference type="OrthoDB" id="6105938at2759"/>
<evidence type="ECO:0000256" key="5">
    <source>
        <dbReference type="PROSITE-ProRule" id="PRU00175"/>
    </source>
</evidence>
<keyword evidence="9" id="KW-1185">Reference proteome</keyword>
<dbReference type="AlphaFoldDB" id="A0A8M1KGH7"/>
<dbReference type="PROSITE" id="PS50188">
    <property type="entry name" value="B302_SPRY"/>
    <property type="match status" value="1"/>
</dbReference>
<dbReference type="Pfam" id="PF25600">
    <property type="entry name" value="TRIM_CC"/>
    <property type="match status" value="1"/>
</dbReference>
<dbReference type="PROSITE" id="PS50089">
    <property type="entry name" value="ZF_RING_2"/>
    <property type="match status" value="1"/>
</dbReference>
<dbReference type="InterPro" id="IPR050143">
    <property type="entry name" value="TRIM/RBCC"/>
</dbReference>
<keyword evidence="4" id="KW-0862">Zinc</keyword>
<dbReference type="Pfam" id="PF13765">
    <property type="entry name" value="PRY"/>
    <property type="match status" value="1"/>
</dbReference>
<dbReference type="InterPro" id="IPR058030">
    <property type="entry name" value="TRIM8/14/16/25/29/45/65_CC"/>
</dbReference>
<dbReference type="Pfam" id="PF00097">
    <property type="entry name" value="zf-C3HC4"/>
    <property type="match status" value="1"/>
</dbReference>
<comment type="similarity">
    <text evidence="1">Belongs to the TRIM/RBCC family.</text>
</comment>
<evidence type="ECO:0000256" key="2">
    <source>
        <dbReference type="ARBA" id="ARBA00022723"/>
    </source>
</evidence>
<dbReference type="InterPro" id="IPR006574">
    <property type="entry name" value="PRY"/>
</dbReference>
<dbReference type="SMART" id="SM00449">
    <property type="entry name" value="SPRY"/>
    <property type="match status" value="1"/>
</dbReference>